<dbReference type="KEGG" id="bpt:Bpet2591"/>
<dbReference type="PANTHER" id="PTHR32347:SF23">
    <property type="entry name" value="BLL5650 PROTEIN"/>
    <property type="match status" value="1"/>
</dbReference>
<dbReference type="eggNOG" id="COG0845">
    <property type="taxonomic scope" value="Bacteria"/>
</dbReference>
<keyword evidence="4" id="KW-0732">Signal</keyword>
<dbReference type="Proteomes" id="UP000001225">
    <property type="component" value="Chromosome"/>
</dbReference>
<protein>
    <submittedName>
        <fullName evidence="5">HlyD family secretion protein</fullName>
    </submittedName>
</protein>
<evidence type="ECO:0000256" key="2">
    <source>
        <dbReference type="ARBA" id="ARBA00023054"/>
    </source>
</evidence>
<dbReference type="PROSITE" id="PS51257">
    <property type="entry name" value="PROKAR_LIPOPROTEIN"/>
    <property type="match status" value="1"/>
</dbReference>
<reference evidence="5 6" key="1">
    <citation type="journal article" date="2008" name="BMC Genomics">
        <title>The missing link: Bordetella petrii is endowed with both the metabolic versatility of environmental bacteria and virulence traits of pathogenic Bordetellae.</title>
        <authorList>
            <person name="Gross R."/>
            <person name="Guzman C.A."/>
            <person name="Sebaihia M."/>
            <person name="Martins Dos Santos V.A."/>
            <person name="Pieper D.H."/>
            <person name="Koebnik R."/>
            <person name="Lechner M."/>
            <person name="Bartels D."/>
            <person name="Buhrmester J."/>
            <person name="Choudhuri J.V."/>
            <person name="Ebensen T."/>
            <person name="Gaigalat L."/>
            <person name="Herrmann S."/>
            <person name="Khachane A.N."/>
            <person name="Larisch C."/>
            <person name="Link S."/>
            <person name="Linke B."/>
            <person name="Meyer F."/>
            <person name="Mormann S."/>
            <person name="Nakunst D."/>
            <person name="Rueckert C."/>
            <person name="Schneiker-Bekel S."/>
            <person name="Schulze K."/>
            <person name="Vorhoelter F.J."/>
            <person name="Yevsa T."/>
            <person name="Engle J.T."/>
            <person name="Goldman W.E."/>
            <person name="Puehler A."/>
            <person name="Goebel U.B."/>
            <person name="Goesmann A."/>
            <person name="Bloecker H."/>
            <person name="Kaiser O."/>
            <person name="Martinez-Arias R."/>
        </authorList>
    </citation>
    <scope>NUCLEOTIDE SEQUENCE [LARGE SCALE GENOMIC DNA]</scope>
    <source>
        <strain evidence="6">ATCC BAA-461 / DSM 12804 / CCUG 43448 / CIP 107267 / Se-1111R</strain>
    </source>
</reference>
<feature type="chain" id="PRO_5002736509" evidence="4">
    <location>
        <begin position="36"/>
        <end position="329"/>
    </location>
</feature>
<dbReference type="STRING" id="94624.Bpet2591"/>
<dbReference type="EMBL" id="AM902716">
    <property type="protein sequence ID" value="CAP42933.1"/>
    <property type="molecule type" value="Genomic_DNA"/>
</dbReference>
<gene>
    <name evidence="5" type="primary">hlyD</name>
    <name evidence="5" type="ordered locus">Bpet2591</name>
</gene>
<dbReference type="SUPFAM" id="SSF111369">
    <property type="entry name" value="HlyD-like secretion proteins"/>
    <property type="match status" value="1"/>
</dbReference>
<comment type="subcellular location">
    <subcellularLocation>
        <location evidence="1">Cell envelope</location>
    </subcellularLocation>
</comment>
<evidence type="ECO:0000313" key="6">
    <source>
        <dbReference type="Proteomes" id="UP000001225"/>
    </source>
</evidence>
<evidence type="ECO:0000313" key="5">
    <source>
        <dbReference type="EMBL" id="CAP42933.1"/>
    </source>
</evidence>
<feature type="coiled-coil region" evidence="3">
    <location>
        <begin position="113"/>
        <end position="171"/>
    </location>
</feature>
<organism evidence="5 6">
    <name type="scientific">Bordetella petrii (strain ATCC BAA-461 / DSM 12804 / CCUG 43448 / CIP 107267 / Se-1111R)</name>
    <dbReference type="NCBI Taxonomy" id="340100"/>
    <lineage>
        <taxon>Bacteria</taxon>
        <taxon>Pseudomonadati</taxon>
        <taxon>Pseudomonadota</taxon>
        <taxon>Betaproteobacteria</taxon>
        <taxon>Burkholderiales</taxon>
        <taxon>Alcaligenaceae</taxon>
        <taxon>Bordetella</taxon>
    </lineage>
</organism>
<evidence type="ECO:0000256" key="3">
    <source>
        <dbReference type="SAM" id="Coils"/>
    </source>
</evidence>
<dbReference type="Gene3D" id="1.10.287.470">
    <property type="entry name" value="Helix hairpin bin"/>
    <property type="match status" value="1"/>
</dbReference>
<name>A9IPD6_BORPD</name>
<keyword evidence="2 3" id="KW-0175">Coiled coil</keyword>
<keyword evidence="6" id="KW-1185">Reference proteome</keyword>
<accession>A9IPD6</accession>
<dbReference type="PANTHER" id="PTHR32347">
    <property type="entry name" value="EFFLUX SYSTEM COMPONENT YKNX-RELATED"/>
    <property type="match status" value="1"/>
</dbReference>
<sequence length="329" mass="35390">MPALFRLPALLRITPWRRLALGCLPLWLAACGNDAAPFYQGYVEGEFVYMAASQAGRLQTLHVARGQQVQAGAPLFALEADPEAQAQREARARLASAQAQRQDLATGKRAPEVDVVRAQLAQAEAEAKRAAAQLARDRVQFQAGGIARAQLDDSRAQAQSSAARVRELRAQLQVAGLPGRDEQLRAQDAQVEAARAGLAQADWALAQKQVAAAQAARVFDTLYRVGEWVPAGSPVVRLLPPGNIKLRFFVPETALGGLRSGQAVRARCDACGEPVAATISYIAAEAEYTPPVIYSRDSRGKLVYMVEAHPAPRDATRLHPGQPVEVTLP</sequence>
<dbReference type="GO" id="GO:0030313">
    <property type="term" value="C:cell envelope"/>
    <property type="evidence" value="ECO:0007669"/>
    <property type="project" value="UniProtKB-SubCell"/>
</dbReference>
<evidence type="ECO:0000256" key="1">
    <source>
        <dbReference type="ARBA" id="ARBA00004196"/>
    </source>
</evidence>
<feature type="signal peptide" evidence="4">
    <location>
        <begin position="1"/>
        <end position="35"/>
    </location>
</feature>
<dbReference type="AlphaFoldDB" id="A9IPD6"/>
<dbReference type="Gene3D" id="2.40.50.100">
    <property type="match status" value="1"/>
</dbReference>
<dbReference type="Gene3D" id="2.40.30.170">
    <property type="match status" value="1"/>
</dbReference>
<proteinExistence type="predicted"/>
<dbReference type="InterPro" id="IPR050465">
    <property type="entry name" value="UPF0194_transport"/>
</dbReference>
<evidence type="ECO:0000256" key="4">
    <source>
        <dbReference type="SAM" id="SignalP"/>
    </source>
</evidence>